<feature type="domain" description="S1 motif" evidence="12">
    <location>
        <begin position="1026"/>
        <end position="1097"/>
    </location>
</feature>
<dbReference type="PROSITE" id="PS50126">
    <property type="entry name" value="S1"/>
    <property type="match status" value="12"/>
</dbReference>
<evidence type="ECO:0000256" key="2">
    <source>
        <dbReference type="ARBA" id="ARBA00004604"/>
    </source>
</evidence>
<dbReference type="InterPro" id="IPR045209">
    <property type="entry name" value="Rrp5"/>
</dbReference>
<dbReference type="Gene3D" id="1.25.40.10">
    <property type="entry name" value="Tetratricopeptide repeat domain"/>
    <property type="match status" value="1"/>
</dbReference>
<evidence type="ECO:0000256" key="4">
    <source>
        <dbReference type="ARBA" id="ARBA00022552"/>
    </source>
</evidence>
<evidence type="ECO:0000256" key="1">
    <source>
        <dbReference type="ARBA" id="ARBA00002863"/>
    </source>
</evidence>
<keyword evidence="14" id="KW-1185">Reference proteome</keyword>
<protein>
    <recommendedName>
        <fullName evidence="9">rRNA biogenesis protein RRP5</fullName>
    </recommendedName>
    <alternativeName>
        <fullName evidence="10">Ribosomal RNA-processing protein 5</fullName>
    </alternativeName>
</protein>
<keyword evidence="5" id="KW-0597">Phosphoprotein</keyword>
<name>A0AA43QQ50_9LECA</name>
<keyword evidence="6" id="KW-0677">Repeat</keyword>
<feature type="domain" description="S1 motif" evidence="12">
    <location>
        <begin position="132"/>
        <end position="230"/>
    </location>
</feature>
<comment type="subcellular location">
    <subcellularLocation>
        <location evidence="2">Nucleus</location>
        <location evidence="2">Nucleolus</location>
    </subcellularLocation>
</comment>
<feature type="compositionally biased region" description="Basic residues" evidence="11">
    <location>
        <begin position="97"/>
        <end position="109"/>
    </location>
</feature>
<evidence type="ECO:0000259" key="12">
    <source>
        <dbReference type="PROSITE" id="PS50126"/>
    </source>
</evidence>
<dbReference type="Gene3D" id="2.40.50.140">
    <property type="entry name" value="Nucleic acid-binding proteins"/>
    <property type="match status" value="12"/>
</dbReference>
<dbReference type="SUPFAM" id="SSF48452">
    <property type="entry name" value="TPR-like"/>
    <property type="match status" value="1"/>
</dbReference>
<dbReference type="GO" id="GO:0003723">
    <property type="term" value="F:RNA binding"/>
    <property type="evidence" value="ECO:0007669"/>
    <property type="project" value="TreeGrafter"/>
</dbReference>
<evidence type="ECO:0000256" key="3">
    <source>
        <dbReference type="ARBA" id="ARBA00022517"/>
    </source>
</evidence>
<gene>
    <name evidence="13" type="primary">RRP5</name>
    <name evidence="13" type="ORF">OHK93_008778</name>
</gene>
<feature type="region of interest" description="Disordered" evidence="11">
    <location>
        <begin position="882"/>
        <end position="909"/>
    </location>
</feature>
<dbReference type="InterPro" id="IPR008847">
    <property type="entry name" value="Suf"/>
</dbReference>
<feature type="compositionally biased region" description="Acidic residues" evidence="11">
    <location>
        <begin position="1379"/>
        <end position="1417"/>
    </location>
</feature>
<accession>A0AA43QQ50</accession>
<dbReference type="GO" id="GO:0006364">
    <property type="term" value="P:rRNA processing"/>
    <property type="evidence" value="ECO:0007669"/>
    <property type="project" value="UniProtKB-KW"/>
</dbReference>
<dbReference type="FunFam" id="2.40.50.140:FF:000279">
    <property type="entry name" value="rRNA biogenesis protein rrp5"/>
    <property type="match status" value="1"/>
</dbReference>
<feature type="domain" description="S1 motif" evidence="12">
    <location>
        <begin position="442"/>
        <end position="517"/>
    </location>
</feature>
<feature type="domain" description="S1 motif" evidence="12">
    <location>
        <begin position="1113"/>
        <end position="1182"/>
    </location>
</feature>
<comment type="caution">
    <text evidence="13">The sequence shown here is derived from an EMBL/GenBank/DDBJ whole genome shotgun (WGS) entry which is preliminary data.</text>
</comment>
<dbReference type="PANTHER" id="PTHR23270">
    <property type="entry name" value="PROGRAMMED CELL DEATH PROTEIN 11 PRE-RRNA PROCESSING PROTEIN RRP5"/>
    <property type="match status" value="1"/>
</dbReference>
<sequence>MAPIKRKSIGKAEDARPPKKPRAAAPASSIPKEEPAFPRGGASVLTPLEHKQIQIQAKQDVLFEQTTGQKAPKKDFEDDEEDEENVASEKVNGNAKSKGKSKSRKKKAKAGGLPQEKHVRIEGLSYKRLAPGSLVLGQIAQINRYDIALSLPNNLTGFVPITEISDVVSQKVEALAGGDEEEEDAERSDSFADLGTMFYVGQYLRAAVLSTETDGLGGTKGKRHIALTINPRQTNSPLSKSDLVVNSMVQAAIASVEDHGWVMDLGLQETGVKGFISSKELGSLGSRNNVEEGAVVLAMVTGSNANGSIMKLSLDEGKIGNIKKGAYLADAPSVNAFLPGTTVDCLVSEVTSAGVVGKVMGLLDVTADLVHSGAASSGKDLEKKYTVGSKVKARIICDFPMNEEKKLGISLQDHLLYWRTKTSGASTDLVHTVDPTEVLPLSTIVEKATVVKVDANGGLFMDLGIKGVRGFAHISKISDTKIETLLESEGPYKVGSSHKARVIGYNALDGLFIVSLNPTVISQPFLRVEDVKVGQVVKGTIEKMIVSGEGVTGLVITLADGVSGMVNETHFADVKLQHPERKFKEGMSVTARVLSKNPEKRQIRLTLKKTLVNSDAEPWMNYQALRPGMESHGTLVKILANGAVVSFFAGVGAFLPVSEMSESFIQNPAEHFRPGQVVKVRILSVDAQAQRMTVSCKDAASFGDDKQQALTDLKPGTFVNGTVSEKTTTGLVVELQPSNLKATLSIDHLTDGSLAKSENAFKKLRIGQTLDDLLVLRKDDIKRQIRLSSKPNLVKATRNGAFLKAFEDAKEGIEVIGYVNNITATGVFVQFAGDLSALILKQHLTDDAQLLPDFGLRRDQTLAARILSIDFNQRRFLLTTRSIDQGTDGGEKTKNASSDPVLSDPVDKSSTSQADFVLGKITKARINSVKDTQINVQLADGVQGRVDASSVYDDWEDIKDKKHPLKKFQPKEEIKVRILGMHDSRNHRFLPITNRGKAPVFELTAKQSDLDADKLDILTLDKVTVGTMWTVFVNNVTEDCLWVNLSPNVRGRIRAMDISNELSVVTDLAKHYPLGSALQATVSGVDLDNGRLDLTAKEGSSGPPLTLKDLSIGQVLPGRVTKVTDRQLLVQISEQVSGPVHFVDMADDYEKANPWTYRKNQMVRICIKDIDTPNKRIVLSTRPSKVLSSSLPVEDPDLDSLSQVKVNDVRRGFIKNVADNGIFVALSSSVTAFVRVANLSDLYLKDWKAGFEVDQLVKGKIVAVDQASGHVQMSLKQSHLDKDYKPPITFNSVRKGQVVTGKVRKVETFGVFIVIDNSANVSGLCHKSNMADRAAVDPTKLYEGGDVVKAKVLSINQEKRQISFGLKASYFESDGEATAVDEDVVVGSDESDESDESDSDDEDDGVMLGDESDEDMKDSEMKDIQSIDGDGNIQQHAEEAEISSHMGRANVSLATGGVGLSAGGSDFTGGIPGFDDVANQSESEADSLTARKKKRRRAEIKIDRTGDLDANGPQSLADFERLLLGRPHDSVLWLSYMAFLVQLGETDKAREIGERALKTIPISEQDEKFNIWVGMMNVEHTYGTEESLDEVFMRACQYNDSQTIHERLISIYIQSGQHRKADDLYQACLKKHKQDPELYYNYGHFLMSTLKEPDRARDILPRAMQALPATTHLDLTKRFALLEFHSPNGEAERGRTIFETILSQWPKRLDLWNVLIDVEKKEGDKAVVRKVFERVTDAKMKLKKKQANFYFKQWYEYEEKEGDKKGVERVKALAAKDVQRRQEQQQQQS</sequence>
<dbReference type="CDD" id="cd05706">
    <property type="entry name" value="S1_Rrp5_repeat_sc10"/>
    <property type="match status" value="1"/>
</dbReference>
<dbReference type="InterPro" id="IPR048059">
    <property type="entry name" value="Rrp5_S1_rpt_hs1_sc1"/>
</dbReference>
<dbReference type="GO" id="GO:0032040">
    <property type="term" value="C:small-subunit processome"/>
    <property type="evidence" value="ECO:0007669"/>
    <property type="project" value="TreeGrafter"/>
</dbReference>
<dbReference type="CDD" id="cd05702">
    <property type="entry name" value="S1_Rrp5_repeat_hs11_sc8"/>
    <property type="match status" value="1"/>
</dbReference>
<organism evidence="13 14">
    <name type="scientific">Ramalina farinacea</name>
    <dbReference type="NCBI Taxonomy" id="258253"/>
    <lineage>
        <taxon>Eukaryota</taxon>
        <taxon>Fungi</taxon>
        <taxon>Dikarya</taxon>
        <taxon>Ascomycota</taxon>
        <taxon>Pezizomycotina</taxon>
        <taxon>Lecanoromycetes</taxon>
        <taxon>OSLEUM clade</taxon>
        <taxon>Lecanoromycetidae</taxon>
        <taxon>Lecanorales</taxon>
        <taxon>Lecanorineae</taxon>
        <taxon>Ramalinaceae</taxon>
        <taxon>Ramalina</taxon>
    </lineage>
</organism>
<dbReference type="FunFam" id="2.40.50.140:FF:000278">
    <property type="entry name" value="rRNA biogenesis protein rrp5"/>
    <property type="match status" value="1"/>
</dbReference>
<dbReference type="SMART" id="SM00316">
    <property type="entry name" value="S1"/>
    <property type="match status" value="13"/>
</dbReference>
<dbReference type="Proteomes" id="UP001161017">
    <property type="component" value="Unassembled WGS sequence"/>
</dbReference>
<dbReference type="CDD" id="cd05698">
    <property type="entry name" value="S1_Rrp5_repeat_hs6_sc5"/>
    <property type="match status" value="1"/>
</dbReference>
<evidence type="ECO:0000256" key="5">
    <source>
        <dbReference type="ARBA" id="ARBA00022553"/>
    </source>
</evidence>
<feature type="region of interest" description="Disordered" evidence="11">
    <location>
        <begin position="1"/>
        <end position="114"/>
    </location>
</feature>
<evidence type="ECO:0000313" key="14">
    <source>
        <dbReference type="Proteomes" id="UP001161017"/>
    </source>
</evidence>
<dbReference type="Pfam" id="PF05843">
    <property type="entry name" value="Suf"/>
    <property type="match status" value="1"/>
</dbReference>
<dbReference type="Pfam" id="PF23459">
    <property type="entry name" value="S1_RRP5"/>
    <property type="match status" value="2"/>
</dbReference>
<dbReference type="CDD" id="cd05697">
    <property type="entry name" value="S1_Rrp5_repeat_hs5"/>
    <property type="match status" value="1"/>
</dbReference>
<feature type="domain" description="S1 motif" evidence="12">
    <location>
        <begin position="1207"/>
        <end position="1276"/>
    </location>
</feature>
<evidence type="ECO:0000256" key="9">
    <source>
        <dbReference type="ARBA" id="ARBA00073619"/>
    </source>
</evidence>
<dbReference type="PANTHER" id="PTHR23270:SF10">
    <property type="entry name" value="PROTEIN RRP5 HOMOLOG"/>
    <property type="match status" value="1"/>
</dbReference>
<feature type="domain" description="S1 motif" evidence="12">
    <location>
        <begin position="716"/>
        <end position="790"/>
    </location>
</feature>
<feature type="domain" description="S1 motif" evidence="12">
    <location>
        <begin position="1296"/>
        <end position="1367"/>
    </location>
</feature>
<keyword evidence="7" id="KW-0539">Nucleus</keyword>
<dbReference type="FunFam" id="2.40.50.140:FF:000196">
    <property type="entry name" value="rRNA biogenesis protein RRP5"/>
    <property type="match status" value="1"/>
</dbReference>
<dbReference type="InterPro" id="IPR057301">
    <property type="entry name" value="Rrp5_OB_4th"/>
</dbReference>
<dbReference type="FunFam" id="2.40.50.140:FF:000159">
    <property type="entry name" value="rRNA biogenesis protein rrp5"/>
    <property type="match status" value="1"/>
</dbReference>
<feature type="domain" description="S1 motif" evidence="12">
    <location>
        <begin position="919"/>
        <end position="995"/>
    </location>
</feature>
<dbReference type="SUPFAM" id="SSF50249">
    <property type="entry name" value="Nucleic acid-binding proteins"/>
    <property type="match status" value="12"/>
</dbReference>
<evidence type="ECO:0000313" key="13">
    <source>
        <dbReference type="EMBL" id="MDI1489499.1"/>
    </source>
</evidence>
<reference evidence="13" key="1">
    <citation type="journal article" date="2023" name="Genome Biol. Evol.">
        <title>First Whole Genome Sequence and Flow Cytometry Genome Size Data for the Lichen-Forming Fungus Ramalina farinacea (Ascomycota).</title>
        <authorList>
            <person name="Llewellyn T."/>
            <person name="Mian S."/>
            <person name="Hill R."/>
            <person name="Leitch I.J."/>
            <person name="Gaya E."/>
        </authorList>
    </citation>
    <scope>NUCLEOTIDE SEQUENCE</scope>
    <source>
        <strain evidence="13">LIQ254RAFAR</strain>
    </source>
</reference>
<feature type="domain" description="S1 motif" evidence="12">
    <location>
        <begin position="628"/>
        <end position="697"/>
    </location>
</feature>
<dbReference type="Pfam" id="PF24685">
    <property type="entry name" value="OB_RRP5_4th"/>
    <property type="match status" value="1"/>
</dbReference>
<dbReference type="InterPro" id="IPR057302">
    <property type="entry name" value="Rrp5_S1"/>
</dbReference>
<evidence type="ECO:0000256" key="8">
    <source>
        <dbReference type="ARBA" id="ARBA00055575"/>
    </source>
</evidence>
<feature type="domain" description="S1 motif" evidence="12">
    <location>
        <begin position="534"/>
        <end position="608"/>
    </location>
</feature>
<dbReference type="InterPro" id="IPR012340">
    <property type="entry name" value="NA-bd_OB-fold"/>
</dbReference>
<feature type="region of interest" description="Disordered" evidence="11">
    <location>
        <begin position="1475"/>
        <end position="1496"/>
    </location>
</feature>
<dbReference type="CDD" id="cd05703">
    <property type="entry name" value="S1_Rrp5_repeat_hs12_sc9"/>
    <property type="match status" value="1"/>
</dbReference>
<evidence type="ECO:0000256" key="6">
    <source>
        <dbReference type="ARBA" id="ARBA00022737"/>
    </source>
</evidence>
<comment type="function">
    <text evidence="8">Involved in the biogenesis of rRNA. Required for the formation of 18S and 5.8S rRNA.</text>
</comment>
<feature type="compositionally biased region" description="Acidic residues" evidence="11">
    <location>
        <begin position="77"/>
        <end position="86"/>
    </location>
</feature>
<dbReference type="InterPro" id="IPR011990">
    <property type="entry name" value="TPR-like_helical_dom_sf"/>
</dbReference>
<dbReference type="FunFam" id="2.40.50.140:FF:000103">
    <property type="entry name" value="protein RRP5 homolog"/>
    <property type="match status" value="2"/>
</dbReference>
<evidence type="ECO:0000256" key="11">
    <source>
        <dbReference type="SAM" id="MobiDB-lite"/>
    </source>
</evidence>
<dbReference type="FunFam" id="2.40.50.140:FF:000155">
    <property type="entry name" value="rRNA biogenesis protein RRP5"/>
    <property type="match status" value="1"/>
</dbReference>
<dbReference type="FunFam" id="2.40.50.140:FF:000266">
    <property type="entry name" value="rRNA biogenesis protein rrp5"/>
    <property type="match status" value="1"/>
</dbReference>
<evidence type="ECO:0000256" key="7">
    <source>
        <dbReference type="ARBA" id="ARBA00023242"/>
    </source>
</evidence>
<feature type="domain" description="S1 motif" evidence="12">
    <location>
        <begin position="812"/>
        <end position="881"/>
    </location>
</feature>
<dbReference type="EMBL" id="JAPUFD010000009">
    <property type="protein sequence ID" value="MDI1489499.1"/>
    <property type="molecule type" value="Genomic_DNA"/>
</dbReference>
<comment type="function">
    <text evidence="1">Component of the cleavage factor IA (CFIA) complex, which is involved in the endonucleolytic cleavage during polyadenylation-dependent pre-mRNA 3'-end formation.</text>
</comment>
<evidence type="ECO:0000256" key="10">
    <source>
        <dbReference type="ARBA" id="ARBA00076674"/>
    </source>
</evidence>
<proteinExistence type="predicted"/>
<feature type="region of interest" description="Disordered" evidence="11">
    <location>
        <begin position="1379"/>
        <end position="1419"/>
    </location>
</feature>
<keyword evidence="3" id="KW-0690">Ribosome biogenesis</keyword>
<dbReference type="CDD" id="cd05693">
    <property type="entry name" value="S1_Rrp5_repeat_hs1_sc1"/>
    <property type="match status" value="1"/>
</dbReference>
<dbReference type="InterPro" id="IPR003107">
    <property type="entry name" value="HAT"/>
</dbReference>
<keyword evidence="4" id="KW-0698">rRNA processing</keyword>
<dbReference type="InterPro" id="IPR003029">
    <property type="entry name" value="S1_domain"/>
</dbReference>
<dbReference type="Pfam" id="PF00575">
    <property type="entry name" value="S1"/>
    <property type="match status" value="3"/>
</dbReference>
<feature type="domain" description="S1 motif" evidence="12">
    <location>
        <begin position="246"/>
        <end position="315"/>
    </location>
</feature>
<dbReference type="InterPro" id="IPR048058">
    <property type="entry name" value="Rrp5_S1_rpt_hs11_sc8"/>
</dbReference>
<dbReference type="SMART" id="SM00386">
    <property type="entry name" value="HAT"/>
    <property type="match status" value="5"/>
</dbReference>